<reference evidence="1" key="1">
    <citation type="submission" date="2021-01" db="EMBL/GenBank/DDBJ databases">
        <authorList>
            <consortium name="Genoscope - CEA"/>
            <person name="William W."/>
        </authorList>
    </citation>
    <scope>NUCLEOTIDE SEQUENCE</scope>
</reference>
<comment type="caution">
    <text evidence="1">The sequence shown here is derived from an EMBL/GenBank/DDBJ whole genome shotgun (WGS) entry which is preliminary data.</text>
</comment>
<evidence type="ECO:0000313" key="2">
    <source>
        <dbReference type="Proteomes" id="UP000683925"/>
    </source>
</evidence>
<evidence type="ECO:0000313" key="1">
    <source>
        <dbReference type="EMBL" id="CAD8150926.1"/>
    </source>
</evidence>
<name>A0A8S1TI92_PAROT</name>
<accession>A0A8S1TI92</accession>
<sequence>MCRLIFISKSVQNYINNSDLLDACVSILFYIYLKQEKFDKRLSKFPKYLSQKAAALIKRLTENANSRRLMKYFAIVEDIYHRKNFQKIG</sequence>
<keyword evidence="2" id="KW-1185">Reference proteome</keyword>
<proteinExistence type="predicted"/>
<dbReference type="EMBL" id="CAJJDP010000024">
    <property type="protein sequence ID" value="CAD8150926.1"/>
    <property type="molecule type" value="Genomic_DNA"/>
</dbReference>
<gene>
    <name evidence="1" type="ORF">POCTA_138.1.T0240207</name>
</gene>
<dbReference type="AlphaFoldDB" id="A0A8S1TI92"/>
<organism evidence="1 2">
    <name type="scientific">Paramecium octaurelia</name>
    <dbReference type="NCBI Taxonomy" id="43137"/>
    <lineage>
        <taxon>Eukaryota</taxon>
        <taxon>Sar</taxon>
        <taxon>Alveolata</taxon>
        <taxon>Ciliophora</taxon>
        <taxon>Intramacronucleata</taxon>
        <taxon>Oligohymenophorea</taxon>
        <taxon>Peniculida</taxon>
        <taxon>Parameciidae</taxon>
        <taxon>Paramecium</taxon>
    </lineage>
</organism>
<dbReference type="Proteomes" id="UP000683925">
    <property type="component" value="Unassembled WGS sequence"/>
</dbReference>
<protein>
    <submittedName>
        <fullName evidence="1">Uncharacterized protein</fullName>
    </submittedName>
</protein>